<accession>L1IS86</accession>
<dbReference type="KEGG" id="gtt:GUITHDRAFT_115087"/>
<dbReference type="STRING" id="905079.L1IS86"/>
<name>L1IS86_GUITC</name>
<dbReference type="Proteomes" id="UP000011087">
    <property type="component" value="Unassembled WGS sequence"/>
</dbReference>
<feature type="compositionally biased region" description="Basic and acidic residues" evidence="1">
    <location>
        <begin position="188"/>
        <end position="201"/>
    </location>
</feature>
<feature type="compositionally biased region" description="Low complexity" evidence="1">
    <location>
        <begin position="35"/>
        <end position="46"/>
    </location>
</feature>
<dbReference type="AlphaFoldDB" id="L1IS86"/>
<dbReference type="Pfam" id="PF09324">
    <property type="entry name" value="Sec7-like_HDS"/>
    <property type="match status" value="1"/>
</dbReference>
<feature type="compositionally biased region" description="Basic and acidic residues" evidence="1">
    <location>
        <begin position="1"/>
        <end position="21"/>
    </location>
</feature>
<reference evidence="3 5" key="1">
    <citation type="journal article" date="2012" name="Nature">
        <title>Algal genomes reveal evolutionary mosaicism and the fate of nucleomorphs.</title>
        <authorList>
            <consortium name="DOE Joint Genome Institute"/>
            <person name="Curtis B.A."/>
            <person name="Tanifuji G."/>
            <person name="Burki F."/>
            <person name="Gruber A."/>
            <person name="Irimia M."/>
            <person name="Maruyama S."/>
            <person name="Arias M.C."/>
            <person name="Ball S.G."/>
            <person name="Gile G.H."/>
            <person name="Hirakawa Y."/>
            <person name="Hopkins J.F."/>
            <person name="Kuo A."/>
            <person name="Rensing S.A."/>
            <person name="Schmutz J."/>
            <person name="Symeonidi A."/>
            <person name="Elias M."/>
            <person name="Eveleigh R.J."/>
            <person name="Herman E.K."/>
            <person name="Klute M.J."/>
            <person name="Nakayama T."/>
            <person name="Obornik M."/>
            <person name="Reyes-Prieto A."/>
            <person name="Armbrust E.V."/>
            <person name="Aves S.J."/>
            <person name="Beiko R.G."/>
            <person name="Coutinho P."/>
            <person name="Dacks J.B."/>
            <person name="Durnford D.G."/>
            <person name="Fast N.M."/>
            <person name="Green B.R."/>
            <person name="Grisdale C.J."/>
            <person name="Hempel F."/>
            <person name="Henrissat B."/>
            <person name="Hoppner M.P."/>
            <person name="Ishida K."/>
            <person name="Kim E."/>
            <person name="Koreny L."/>
            <person name="Kroth P.G."/>
            <person name="Liu Y."/>
            <person name="Malik S.B."/>
            <person name="Maier U.G."/>
            <person name="McRose D."/>
            <person name="Mock T."/>
            <person name="Neilson J.A."/>
            <person name="Onodera N.T."/>
            <person name="Poole A.M."/>
            <person name="Pritham E.J."/>
            <person name="Richards T.A."/>
            <person name="Rocap G."/>
            <person name="Roy S.W."/>
            <person name="Sarai C."/>
            <person name="Schaack S."/>
            <person name="Shirato S."/>
            <person name="Slamovits C.H."/>
            <person name="Spencer D.F."/>
            <person name="Suzuki S."/>
            <person name="Worden A.Z."/>
            <person name="Zauner S."/>
            <person name="Barry K."/>
            <person name="Bell C."/>
            <person name="Bharti A.K."/>
            <person name="Crow J.A."/>
            <person name="Grimwood J."/>
            <person name="Kramer R."/>
            <person name="Lindquist E."/>
            <person name="Lucas S."/>
            <person name="Salamov A."/>
            <person name="McFadden G.I."/>
            <person name="Lane C.E."/>
            <person name="Keeling P.J."/>
            <person name="Gray M.W."/>
            <person name="Grigoriev I.V."/>
            <person name="Archibald J.M."/>
        </authorList>
    </citation>
    <scope>NUCLEOTIDE SEQUENCE</scope>
    <source>
        <strain evidence="3 5">CCMP2712</strain>
    </source>
</reference>
<protein>
    <recommendedName>
        <fullName evidence="2">Mon2/Sec7/BIG1-like HDS domain-containing protein</fullName>
    </recommendedName>
</protein>
<evidence type="ECO:0000256" key="1">
    <source>
        <dbReference type="SAM" id="MobiDB-lite"/>
    </source>
</evidence>
<dbReference type="OrthoDB" id="294853at2759"/>
<sequence length="796" mass="88538">MTAETGVKEDHDVKEVEDSGKKNFFGRKKTKVKNPAPSSSAAAAADPPRPPPPLLGQLNRLLLLRRWMDLLFEQSSRLPEDACIVLLTALYRLSLSSLQDLKAGALDLGWTHSGSLGELLFGVERTVRIARGNLMRLEGLWGTISVHLSHVSSHARSVMRQHGMLYFSELMNEAFNFACSAGGEQGGEEERRKDGKGKDEGSSASLKKKLIGAYEDMFKCSYSDTKSLVLSSLHQLLSSYGMNIQSAWPSILHFLPLVAQDPESQQVRQGATCLAYVCDHLLLSLSLPDVEQLLQCLLLFASQDVDAESSLRAIAMTRDVGRYLMGKLCRQELEGKEEERRRAEVTRSVLSSFAKLVQLGRDKRSRVREEAISTAVEMSLGPEDKCAHVMISFLGSLLLPYLQETSGWMETVEQEKKNLHRQWLRTWSAGMRGAAKVLSERMAGAGKGGKEEEEEVWGLWDPFLHLYKWSLRSENMAIACEVTSEVCALMSRNIVQLPLSCWTRLWQEVEERMRELCEDERVEIERMWLILSELTAVLQESRASAGEKLSREIIASYVDMLSSLAVREWRKKGDVLLLHSKGSVPSSPSPGERGTEEEAGGGGEGLMNERMAQQFDALVLLLDSFSAAEKIDLWRKLFASFSSVLPGSCSSKEWSSHLKDGKPRKDPSPSSSSPSSSSPSSSHQHSVAVTSRAALALNFLFERAGEEVQPRVFEEAILRLLLAFSSSGPGGAQQSLRLPVAQVVEKIVEIGISQLKALEEESQRRIWTCMIEGFREAILCVEKKTKSEAELVDETW</sequence>
<evidence type="ECO:0000313" key="5">
    <source>
        <dbReference type="Proteomes" id="UP000011087"/>
    </source>
</evidence>
<dbReference type="EnsemblProtists" id="EKX38759">
    <property type="protein sequence ID" value="EKX38759"/>
    <property type="gene ID" value="GUITHDRAFT_115087"/>
</dbReference>
<feature type="region of interest" description="Disordered" evidence="1">
    <location>
        <begin position="183"/>
        <end position="203"/>
    </location>
</feature>
<evidence type="ECO:0000313" key="3">
    <source>
        <dbReference type="EMBL" id="EKX38759.1"/>
    </source>
</evidence>
<gene>
    <name evidence="3" type="ORF">GUITHDRAFT_115087</name>
</gene>
<dbReference type="RefSeq" id="XP_005825739.1">
    <property type="nucleotide sequence ID" value="XM_005825682.1"/>
</dbReference>
<evidence type="ECO:0000313" key="4">
    <source>
        <dbReference type="EnsemblProtists" id="EKX38759"/>
    </source>
</evidence>
<dbReference type="InterPro" id="IPR016024">
    <property type="entry name" value="ARM-type_fold"/>
</dbReference>
<keyword evidence="5" id="KW-1185">Reference proteome</keyword>
<feature type="compositionally biased region" description="Basic and acidic residues" evidence="1">
    <location>
        <begin position="654"/>
        <end position="667"/>
    </location>
</feature>
<reference evidence="5" key="2">
    <citation type="submission" date="2012-11" db="EMBL/GenBank/DDBJ databases">
        <authorList>
            <person name="Kuo A."/>
            <person name="Curtis B.A."/>
            <person name="Tanifuji G."/>
            <person name="Burki F."/>
            <person name="Gruber A."/>
            <person name="Irimia M."/>
            <person name="Maruyama S."/>
            <person name="Arias M.C."/>
            <person name="Ball S.G."/>
            <person name="Gile G.H."/>
            <person name="Hirakawa Y."/>
            <person name="Hopkins J.F."/>
            <person name="Rensing S.A."/>
            <person name="Schmutz J."/>
            <person name="Symeonidi A."/>
            <person name="Elias M."/>
            <person name="Eveleigh R.J."/>
            <person name="Herman E.K."/>
            <person name="Klute M.J."/>
            <person name="Nakayama T."/>
            <person name="Obornik M."/>
            <person name="Reyes-Prieto A."/>
            <person name="Armbrust E.V."/>
            <person name="Aves S.J."/>
            <person name="Beiko R.G."/>
            <person name="Coutinho P."/>
            <person name="Dacks J.B."/>
            <person name="Durnford D.G."/>
            <person name="Fast N.M."/>
            <person name="Green B.R."/>
            <person name="Grisdale C."/>
            <person name="Hempe F."/>
            <person name="Henrissat B."/>
            <person name="Hoppner M.P."/>
            <person name="Ishida K.-I."/>
            <person name="Kim E."/>
            <person name="Koreny L."/>
            <person name="Kroth P.G."/>
            <person name="Liu Y."/>
            <person name="Malik S.-B."/>
            <person name="Maier U.G."/>
            <person name="McRose D."/>
            <person name="Mock T."/>
            <person name="Neilson J.A."/>
            <person name="Onodera N.T."/>
            <person name="Poole A.M."/>
            <person name="Pritham E.J."/>
            <person name="Richards T.A."/>
            <person name="Rocap G."/>
            <person name="Roy S.W."/>
            <person name="Sarai C."/>
            <person name="Schaack S."/>
            <person name="Shirato S."/>
            <person name="Slamovits C.H."/>
            <person name="Spencer D.F."/>
            <person name="Suzuki S."/>
            <person name="Worden A.Z."/>
            <person name="Zauner S."/>
            <person name="Barry K."/>
            <person name="Bell C."/>
            <person name="Bharti A.K."/>
            <person name="Crow J.A."/>
            <person name="Grimwood J."/>
            <person name="Kramer R."/>
            <person name="Lindquist E."/>
            <person name="Lucas S."/>
            <person name="Salamov A."/>
            <person name="McFadden G.I."/>
            <person name="Lane C.E."/>
            <person name="Keeling P.J."/>
            <person name="Gray M.W."/>
            <person name="Grigoriev I.V."/>
            <person name="Archibald J.M."/>
        </authorList>
    </citation>
    <scope>NUCLEOTIDE SEQUENCE</scope>
    <source>
        <strain evidence="5">CCMP2712</strain>
    </source>
</reference>
<organism evidence="3">
    <name type="scientific">Guillardia theta (strain CCMP2712)</name>
    <name type="common">Cryptophyte</name>
    <dbReference type="NCBI Taxonomy" id="905079"/>
    <lineage>
        <taxon>Eukaryota</taxon>
        <taxon>Cryptophyceae</taxon>
        <taxon>Pyrenomonadales</taxon>
        <taxon>Geminigeraceae</taxon>
        <taxon>Guillardia</taxon>
    </lineage>
</organism>
<feature type="region of interest" description="Disordered" evidence="1">
    <location>
        <begin position="580"/>
        <end position="606"/>
    </location>
</feature>
<feature type="compositionally biased region" description="Low complexity" evidence="1">
    <location>
        <begin position="668"/>
        <end position="682"/>
    </location>
</feature>
<feature type="region of interest" description="Disordered" evidence="1">
    <location>
        <begin position="1"/>
        <end position="52"/>
    </location>
</feature>
<feature type="domain" description="Mon2/Sec7/BIG1-like HDS" evidence="2">
    <location>
        <begin position="198"/>
        <end position="274"/>
    </location>
</feature>
<dbReference type="SUPFAM" id="SSF48371">
    <property type="entry name" value="ARM repeat"/>
    <property type="match status" value="1"/>
</dbReference>
<reference evidence="4" key="3">
    <citation type="submission" date="2015-06" db="UniProtKB">
        <authorList>
            <consortium name="EnsemblProtists"/>
        </authorList>
    </citation>
    <scope>IDENTIFICATION</scope>
</reference>
<feature type="region of interest" description="Disordered" evidence="1">
    <location>
        <begin position="646"/>
        <end position="685"/>
    </location>
</feature>
<dbReference type="HOGENOM" id="CLU_353186_0_0_1"/>
<evidence type="ECO:0000259" key="2">
    <source>
        <dbReference type="Pfam" id="PF09324"/>
    </source>
</evidence>
<dbReference type="InterPro" id="IPR015403">
    <property type="entry name" value="Mon2/Sec7/BIG1-like_HDS"/>
</dbReference>
<dbReference type="GeneID" id="17295489"/>
<dbReference type="EMBL" id="JH993045">
    <property type="protein sequence ID" value="EKX38759.1"/>
    <property type="molecule type" value="Genomic_DNA"/>
</dbReference>
<dbReference type="PaxDb" id="55529-EKX38759"/>
<proteinExistence type="predicted"/>